<keyword evidence="1" id="KW-1133">Transmembrane helix</keyword>
<proteinExistence type="predicted"/>
<dbReference type="Proteomes" id="UP001476798">
    <property type="component" value="Unassembled WGS sequence"/>
</dbReference>
<accession>A0ABV0PQB4</accession>
<gene>
    <name evidence="2" type="ORF">GOODEAATRI_020686</name>
</gene>
<organism evidence="2 3">
    <name type="scientific">Goodea atripinnis</name>
    <dbReference type="NCBI Taxonomy" id="208336"/>
    <lineage>
        <taxon>Eukaryota</taxon>
        <taxon>Metazoa</taxon>
        <taxon>Chordata</taxon>
        <taxon>Craniata</taxon>
        <taxon>Vertebrata</taxon>
        <taxon>Euteleostomi</taxon>
        <taxon>Actinopterygii</taxon>
        <taxon>Neopterygii</taxon>
        <taxon>Teleostei</taxon>
        <taxon>Neoteleostei</taxon>
        <taxon>Acanthomorphata</taxon>
        <taxon>Ovalentaria</taxon>
        <taxon>Atherinomorphae</taxon>
        <taxon>Cyprinodontiformes</taxon>
        <taxon>Goodeidae</taxon>
        <taxon>Goodea</taxon>
    </lineage>
</organism>
<dbReference type="EMBL" id="JAHRIO010081913">
    <property type="protein sequence ID" value="MEQ2185669.1"/>
    <property type="molecule type" value="Genomic_DNA"/>
</dbReference>
<keyword evidence="1" id="KW-0812">Transmembrane</keyword>
<sequence>MKACSSILALGMMSLCLFIYTSVWTSIDSIKIPFDSIGKLTDLLERRSQSFSGMLTSMCFGPLGNVGRGLDPYPPVSLEPIS</sequence>
<evidence type="ECO:0000313" key="2">
    <source>
        <dbReference type="EMBL" id="MEQ2185669.1"/>
    </source>
</evidence>
<reference evidence="2 3" key="1">
    <citation type="submission" date="2021-06" db="EMBL/GenBank/DDBJ databases">
        <authorList>
            <person name="Palmer J.M."/>
        </authorList>
    </citation>
    <scope>NUCLEOTIDE SEQUENCE [LARGE SCALE GENOMIC DNA]</scope>
    <source>
        <strain evidence="2 3">GA_2019</strain>
        <tissue evidence="2">Muscle</tissue>
    </source>
</reference>
<evidence type="ECO:0000256" key="1">
    <source>
        <dbReference type="SAM" id="Phobius"/>
    </source>
</evidence>
<keyword evidence="3" id="KW-1185">Reference proteome</keyword>
<keyword evidence="1" id="KW-0472">Membrane</keyword>
<name>A0ABV0PQB4_9TELE</name>
<feature type="transmembrane region" description="Helical" evidence="1">
    <location>
        <begin position="7"/>
        <end position="27"/>
    </location>
</feature>
<comment type="caution">
    <text evidence="2">The sequence shown here is derived from an EMBL/GenBank/DDBJ whole genome shotgun (WGS) entry which is preliminary data.</text>
</comment>
<evidence type="ECO:0000313" key="3">
    <source>
        <dbReference type="Proteomes" id="UP001476798"/>
    </source>
</evidence>
<evidence type="ECO:0008006" key="4">
    <source>
        <dbReference type="Google" id="ProtNLM"/>
    </source>
</evidence>
<feature type="non-terminal residue" evidence="2">
    <location>
        <position position="1"/>
    </location>
</feature>
<protein>
    <recommendedName>
        <fullName evidence="4">ATP synthase F0 subunit 8</fullName>
    </recommendedName>
</protein>